<accession>A0A9P1JFT3</accession>
<dbReference type="GO" id="GO:0000287">
    <property type="term" value="F:magnesium ion binding"/>
    <property type="evidence" value="ECO:0007669"/>
    <property type="project" value="TreeGrafter"/>
</dbReference>
<protein>
    <submittedName>
        <fullName evidence="1">Hydrolase</fullName>
    </submittedName>
</protein>
<dbReference type="Gene3D" id="3.40.50.1000">
    <property type="entry name" value="HAD superfamily/HAD-like"/>
    <property type="match status" value="1"/>
</dbReference>
<dbReference type="KEGG" id="bao:BAMF_1073"/>
<dbReference type="EMBL" id="FN597644">
    <property type="protein sequence ID" value="CBI42199.1"/>
    <property type="molecule type" value="Genomic_DNA"/>
</dbReference>
<keyword evidence="1" id="KW-0378">Hydrolase</keyword>
<dbReference type="AlphaFoldDB" id="A0A9P1JFT3"/>
<dbReference type="Proteomes" id="UP000006562">
    <property type="component" value="Chromosome"/>
</dbReference>
<evidence type="ECO:0000313" key="1">
    <source>
        <dbReference type="EMBL" id="CBI42199.1"/>
    </source>
</evidence>
<proteinExistence type="predicted"/>
<dbReference type="InterPro" id="IPR000150">
    <property type="entry name" value="Cof"/>
</dbReference>
<dbReference type="CDD" id="cd07516">
    <property type="entry name" value="HAD_Pase"/>
    <property type="match status" value="1"/>
</dbReference>
<dbReference type="Pfam" id="PF08282">
    <property type="entry name" value="Hydrolase_3"/>
    <property type="match status" value="1"/>
</dbReference>
<dbReference type="InterPro" id="IPR023214">
    <property type="entry name" value="HAD_sf"/>
</dbReference>
<dbReference type="NCBIfam" id="TIGR00099">
    <property type="entry name" value="Cof-subfamily"/>
    <property type="match status" value="1"/>
</dbReference>
<dbReference type="Gene3D" id="3.30.1240.10">
    <property type="match status" value="1"/>
</dbReference>
<organism evidence="1 2">
    <name type="scientific">Bacillus amyloliquefaciens (strain ATCC 23350 / DSM 7 / BCRC 11601 / CCUG 28519 / NBRC 15535 / NRRL B-14393 / F)</name>
    <dbReference type="NCBI Taxonomy" id="692420"/>
    <lineage>
        <taxon>Bacteria</taxon>
        <taxon>Bacillati</taxon>
        <taxon>Bacillota</taxon>
        <taxon>Bacilli</taxon>
        <taxon>Bacillales</taxon>
        <taxon>Bacillaceae</taxon>
        <taxon>Bacillus</taxon>
        <taxon>Bacillus amyloliquefaciens group</taxon>
    </lineage>
</organism>
<dbReference type="PANTHER" id="PTHR10000:SF50">
    <property type="entry name" value="STRESS RESPONSE PROTEIN YHAX"/>
    <property type="match status" value="1"/>
</dbReference>
<reference evidence="2" key="2">
    <citation type="journal article" date="2011" name="J. Biotechnol.">
        <title>Genome sequence of B. amyloliquefaciens type strain DSM7(T) reveals differences to plant-associated B. amyloliquefaciens FZB42.</title>
        <authorList>
            <person name="Ruckert C."/>
            <person name="Blom J."/>
            <person name="Chen X."/>
            <person name="Reva O."/>
            <person name="Borriss R."/>
        </authorList>
    </citation>
    <scope>NUCLEOTIDE SEQUENCE [LARGE SCALE GENOMIC DNA]</scope>
    <source>
        <strain evidence="2">DSM 7</strain>
    </source>
</reference>
<gene>
    <name evidence="1" type="primary">yhaX</name>
    <name evidence="1" type="ordered locus">BAMF_1073</name>
</gene>
<dbReference type="GO" id="GO:0005829">
    <property type="term" value="C:cytosol"/>
    <property type="evidence" value="ECO:0007669"/>
    <property type="project" value="TreeGrafter"/>
</dbReference>
<dbReference type="NCBIfam" id="TIGR01484">
    <property type="entry name" value="HAD-SF-IIB"/>
    <property type="match status" value="1"/>
</dbReference>
<dbReference type="InterPro" id="IPR006379">
    <property type="entry name" value="HAD-SF_hydro_IIB"/>
</dbReference>
<reference evidence="1 2" key="1">
    <citation type="journal article" date="2011" name="Int. J. Syst. Evol. Microbiol.">
        <title>Relationship of Bacillus amyloliquefaciens clades associated with strains DSM 7T and FZB42T: a proposal for Bacillus amyloliquefaciens subsp. amyloliquefaciens subsp. nov. and Bacillus amyloliquefaciens subsp. plantarum subsp. nov. based on complete genome sequence comparisons.</title>
        <authorList>
            <person name="Borriss R."/>
            <person name="Chen X.H."/>
            <person name="Rueckert C."/>
            <person name="Blom J."/>
            <person name="Becker A."/>
            <person name="Baumgarth B."/>
            <person name="Fan B."/>
            <person name="Pukall R."/>
            <person name="Schumann P."/>
            <person name="Sproer C."/>
            <person name="Junge H."/>
            <person name="Vater J."/>
            <person name="Puhler A."/>
            <person name="Klenk H.P."/>
        </authorList>
    </citation>
    <scope>NUCLEOTIDE SEQUENCE [LARGE SCALE GENOMIC DNA]</scope>
    <source>
        <strain evidence="2">DSM 7</strain>
    </source>
</reference>
<dbReference type="PANTHER" id="PTHR10000">
    <property type="entry name" value="PHOSPHOSERINE PHOSPHATASE"/>
    <property type="match status" value="1"/>
</dbReference>
<dbReference type="GO" id="GO:0016791">
    <property type="term" value="F:phosphatase activity"/>
    <property type="evidence" value="ECO:0007669"/>
    <property type="project" value="TreeGrafter"/>
</dbReference>
<dbReference type="InterPro" id="IPR036412">
    <property type="entry name" value="HAD-like_sf"/>
</dbReference>
<keyword evidence="2" id="KW-1185">Reference proteome</keyword>
<evidence type="ECO:0000313" key="2">
    <source>
        <dbReference type="Proteomes" id="UP000006562"/>
    </source>
</evidence>
<dbReference type="SUPFAM" id="SSF56784">
    <property type="entry name" value="HAD-like"/>
    <property type="match status" value="1"/>
</dbReference>
<name>A0A9P1JFT3_BACAS</name>
<sequence length="300" mass="33526">MTSTVIKEGDFSVSKQMLALNIDGALLRSNGKLHQTTKDAIEYVKKKGIYVTLVTNRHFRSAQKVAKILKLNAKLVTHSGAYISEKIDEPFFVKKISEDHTFNIVQVLESYQCNIRLLHEKYSIGNKKKVNSNLVGKTIIHPSDPIFYPVQFVESLSDLLLDEPVSAPVIEVHAENGLQADITDTIGKAFPAVDVIRVNEEKLNIVPKGVSKESGLSMVAAELGLSMEEVVAIGHQEDDLPMIELAGLGVAMGNSSNELKRKADWVTRSNDEQGVAYMIKEYFRMQHRKGFLDKFHMKRS</sequence>